<feature type="transmembrane region" description="Helical" evidence="1">
    <location>
        <begin position="233"/>
        <end position="261"/>
    </location>
</feature>
<dbReference type="GO" id="GO:0009636">
    <property type="term" value="P:response to toxic substance"/>
    <property type="evidence" value="ECO:0007669"/>
    <property type="project" value="TreeGrafter"/>
</dbReference>
<organism evidence="4 5">
    <name type="scientific">Alkalithermobacter paradoxus</name>
    <dbReference type="NCBI Taxonomy" id="29349"/>
    <lineage>
        <taxon>Bacteria</taxon>
        <taxon>Bacillati</taxon>
        <taxon>Bacillota</taxon>
        <taxon>Clostridia</taxon>
        <taxon>Peptostreptococcales</taxon>
        <taxon>Tepidibacteraceae</taxon>
        <taxon>Alkalithermobacter</taxon>
    </lineage>
</organism>
<protein>
    <recommendedName>
        <fullName evidence="6">DUF1648 domain-containing protein</fullName>
    </recommendedName>
</protein>
<evidence type="ECO:0008006" key="6">
    <source>
        <dbReference type="Google" id="ProtNLM"/>
    </source>
</evidence>
<keyword evidence="1" id="KW-0472">Membrane</keyword>
<reference evidence="4 5" key="1">
    <citation type="submission" date="2017-03" db="EMBL/GenBank/DDBJ databases">
        <title>Genome sequence of Clostridium thermoalcaliphilum DSM 7309.</title>
        <authorList>
            <person name="Poehlein A."/>
            <person name="Daniel R."/>
        </authorList>
    </citation>
    <scope>NUCLEOTIDE SEQUENCE [LARGE SCALE GENOMIC DNA]</scope>
    <source>
        <strain evidence="4 5">DSM 7309</strain>
    </source>
</reference>
<dbReference type="Pfam" id="PF19124">
    <property type="entry name" value="DUF5808"/>
    <property type="match status" value="1"/>
</dbReference>
<keyword evidence="1" id="KW-0812">Transmembrane</keyword>
<dbReference type="STRING" id="29349.CLOTH_12580"/>
<sequence length="370" mass="42220">MLSLVVFINFFTIYLPLLVFGILMPYYSKKTLVFGVNVPQNVSNDKKVKKLKKMYMINYSISLTLVMLIFYTIGFKYQIPNAFNLSVFAFILVLAANYIYVHLKIKNLKQTEGWIIDKKQVVIVSTNSNSSQRKISMKYHIIPLAIVVFTFVVTAILYPNLPDQIPTHFDFSGNITTYKAKSFVTVFSVPMTQLGMLIMFYFVSNMISKSKMTIDPSKPKTSEKQNLIASRRWGFFIILTSIGVITHFLYIQLCILGVISLSPMFNIIINIFAIVFPLVVLTVFSLITGQSGSRVNVDSDEVENEKLIHRDDDNYWKLGLFYYNPDDPSLWIEKRFGIGWTVNFAHPIGIVFGIATIIILIVSIILVLNS</sequence>
<name>A0A1V4I873_9FIRM</name>
<dbReference type="PIRSF" id="PIRSF032908">
    <property type="entry name" value="UCP032908"/>
    <property type="match status" value="1"/>
</dbReference>
<gene>
    <name evidence="4" type="ORF">CLOTH_12580</name>
</gene>
<proteinExistence type="predicted"/>
<dbReference type="InterPro" id="IPR043831">
    <property type="entry name" value="DUF5808"/>
</dbReference>
<evidence type="ECO:0000313" key="4">
    <source>
        <dbReference type="EMBL" id="OPJ56080.1"/>
    </source>
</evidence>
<feature type="transmembrane region" description="Helical" evidence="1">
    <location>
        <begin position="181"/>
        <end position="203"/>
    </location>
</feature>
<comment type="caution">
    <text evidence="4">The sequence shown here is derived from an EMBL/GenBank/DDBJ whole genome shotgun (WGS) entry which is preliminary data.</text>
</comment>
<dbReference type="InterPro" id="IPR012867">
    <property type="entry name" value="DUF1648"/>
</dbReference>
<feature type="transmembrane region" description="Helical" evidence="1">
    <location>
        <begin position="141"/>
        <end position="161"/>
    </location>
</feature>
<dbReference type="Pfam" id="PF07853">
    <property type="entry name" value="DUF1648"/>
    <property type="match status" value="1"/>
</dbReference>
<dbReference type="InterPro" id="IPR014574">
    <property type="entry name" value="UCP032908"/>
</dbReference>
<dbReference type="Proteomes" id="UP000190140">
    <property type="component" value="Unassembled WGS sequence"/>
</dbReference>
<feature type="transmembrane region" description="Helical" evidence="1">
    <location>
        <begin position="56"/>
        <end position="75"/>
    </location>
</feature>
<dbReference type="OrthoDB" id="9808690at2"/>
<accession>A0A1V4I873</accession>
<feature type="transmembrane region" description="Helical" evidence="1">
    <location>
        <begin position="267"/>
        <end position="287"/>
    </location>
</feature>
<dbReference type="AlphaFoldDB" id="A0A1V4I873"/>
<keyword evidence="1" id="KW-1133">Transmembrane helix</keyword>
<dbReference type="PANTHER" id="PTHR37810:SF9">
    <property type="entry name" value="MEMBRANE PROTEIN"/>
    <property type="match status" value="1"/>
</dbReference>
<evidence type="ECO:0000313" key="5">
    <source>
        <dbReference type="Proteomes" id="UP000190140"/>
    </source>
</evidence>
<keyword evidence="5" id="KW-1185">Reference proteome</keyword>
<evidence type="ECO:0000259" key="2">
    <source>
        <dbReference type="Pfam" id="PF07853"/>
    </source>
</evidence>
<dbReference type="EMBL" id="MZGW01000003">
    <property type="protein sequence ID" value="OPJ56080.1"/>
    <property type="molecule type" value="Genomic_DNA"/>
</dbReference>
<feature type="transmembrane region" description="Helical" evidence="1">
    <location>
        <begin position="344"/>
        <end position="368"/>
    </location>
</feature>
<feature type="transmembrane region" description="Helical" evidence="1">
    <location>
        <begin position="81"/>
        <end position="101"/>
    </location>
</feature>
<dbReference type="RefSeq" id="WP_079412211.1">
    <property type="nucleotide sequence ID" value="NZ_MZGW01000003.1"/>
</dbReference>
<feature type="domain" description="DUF1648" evidence="2">
    <location>
        <begin position="146"/>
        <end position="193"/>
    </location>
</feature>
<feature type="domain" description="DUF5808" evidence="3">
    <location>
        <begin position="325"/>
        <end position="349"/>
    </location>
</feature>
<dbReference type="PANTHER" id="PTHR37810">
    <property type="entry name" value="IMMUNITY PROTEIN SDPI"/>
    <property type="match status" value="1"/>
</dbReference>
<evidence type="ECO:0000259" key="3">
    <source>
        <dbReference type="Pfam" id="PF19124"/>
    </source>
</evidence>
<feature type="transmembrane region" description="Helical" evidence="1">
    <location>
        <begin position="6"/>
        <end position="27"/>
    </location>
</feature>
<evidence type="ECO:0000256" key="1">
    <source>
        <dbReference type="SAM" id="Phobius"/>
    </source>
</evidence>